<dbReference type="EMBL" id="AP012320">
    <property type="protein sequence ID" value="BAL97766.1"/>
    <property type="molecule type" value="Genomic_DNA"/>
</dbReference>
<organism evidence="5 6">
    <name type="scientific">Rubrivivax gelatinosus (strain NBRC 100245 / IL144)</name>
    <dbReference type="NCBI Taxonomy" id="983917"/>
    <lineage>
        <taxon>Bacteria</taxon>
        <taxon>Pseudomonadati</taxon>
        <taxon>Pseudomonadota</taxon>
        <taxon>Betaproteobacteria</taxon>
        <taxon>Burkholderiales</taxon>
        <taxon>Sphaerotilaceae</taxon>
        <taxon>Rubrivivax</taxon>
    </lineage>
</organism>
<feature type="chain" id="PRO_5003628595" evidence="3">
    <location>
        <begin position="26"/>
        <end position="1137"/>
    </location>
</feature>
<accession>I0HXM9</accession>
<sequence>MKSVLQFSTSAAALAVLLAAATASATDIAELPLKASVLAKPNVIWGLDDSGSMDFEVMLKTNDGAFWWDTTNSTGYSAGQPIFYDAGTSSTQYRKLAYLFPNGSGDGERELTDSTNDHFAIMPSDDFAWLRSSAYNPLYYNPGVTYKPWSPAYIGSAVQEFGNATASSAKSHPLYASSMDLTTNVTIPSSFDSTQLNRTFIALKGMKIPSGARYCNYNSGSVCSSPNSASSTFTVTSSTPQRVWMSYYPATYYTKLSSATCPTGATCVDAPDGAKLQRHEIKAANYSTTAEYNAAIQNFANWFQYYRKRKLMLSAASGQVLESLTGLRMGVVNFNNQASVTMYDIDSTSASTNGRRLAGIFYANPSSGGTPTRETLKYIGGQFTGNSSVIQYACQRNNVFVVTDGFAYANSVSPPSYDQSTYGTGAPYETIYSNTLADLALAYYTINLNSTFATGKVPATTTDTNTNLHLNTYAMTLGAKGTIFVDENTAVPTTTSAWPNPSSDRSPTAVDDLWHATINGRGKMYTASTPTETAERIQLAMNDMLSAVGAQSGVAVSTVNLLRGDGYAYMATYNPAGWSGDLTANTIDATTAVIATAPSWSADTQLRARNLTDNPRQIATDSGSGGVAFTAANVGDTVNPSAVYGTSADLFAYLRGARTLEGTTYRRRTSLMGAVINAEPVISRSDNVVYLASGEGMLHAFDIAKTTANDGTVSFDGDELWAFVPNAVLPDIGQTAKRAYTFKTQLDGTPVIGKTGTSSKLLVAGMGAAGRNYYALDVSDPRSNTEANAASWVKWQFPGASTSSYTSKVGQTLGKPVIAKVGENYRVIVTSGYNATVDNRGRLFVLDKDTGAVVNEYVTSDSSPASDTGLAHVSGYLEDDGTVRYVYGGDLLGNLWRFDLTLEPTNANAVVKVAVLKDTSGNLQPVTAAPELVGIDSRRVVLIGTGRLLAVSDFGSSRVQTFYAIADGSTLGLTGSTGARASLVKRVYTRNTSTGNGAITDKDGDASDNERFDAIDWTTQRGWYMDLPAGEQANTSPSVAYGAIAFTTNVAGRTDCTASSWLYILDFKTGSVYENSSFVSTQISPVANASGVNAVVTTDGKVRGLVQTTNGDPTTKDLALKPTIPSAKNSWREVRSE</sequence>
<dbReference type="Pfam" id="PF05567">
    <property type="entry name" value="T4P_PilY1"/>
    <property type="match status" value="1"/>
</dbReference>
<evidence type="ECO:0000256" key="3">
    <source>
        <dbReference type="SAM" id="SignalP"/>
    </source>
</evidence>
<protein>
    <submittedName>
        <fullName evidence="5">Tfp pilus assembly protein, tip-associated adhesin PilY1</fullName>
    </submittedName>
</protein>
<name>I0HXM9_RUBGI</name>
<evidence type="ECO:0000259" key="4">
    <source>
        <dbReference type="Pfam" id="PF05567"/>
    </source>
</evidence>
<feature type="signal peptide" evidence="3">
    <location>
        <begin position="1"/>
        <end position="25"/>
    </location>
</feature>
<dbReference type="KEGG" id="rge:RGE_44300"/>
<evidence type="ECO:0000256" key="1">
    <source>
        <dbReference type="ARBA" id="ARBA00022723"/>
    </source>
</evidence>
<dbReference type="GO" id="GO:0046872">
    <property type="term" value="F:metal ion binding"/>
    <property type="evidence" value="ECO:0007669"/>
    <property type="project" value="UniProtKB-KW"/>
</dbReference>
<keyword evidence="2" id="KW-0106">Calcium</keyword>
<evidence type="ECO:0000313" key="6">
    <source>
        <dbReference type="Proteomes" id="UP000007883"/>
    </source>
</evidence>
<keyword evidence="1" id="KW-0479">Metal-binding</keyword>
<evidence type="ECO:0000256" key="2">
    <source>
        <dbReference type="ARBA" id="ARBA00022837"/>
    </source>
</evidence>
<dbReference type="PATRIC" id="fig|983917.3.peg.4317"/>
<evidence type="ECO:0000313" key="5">
    <source>
        <dbReference type="EMBL" id="BAL97766.1"/>
    </source>
</evidence>
<dbReference type="eggNOG" id="COG3419">
    <property type="taxonomic scope" value="Bacteria"/>
</dbReference>
<feature type="domain" description="PilY1 beta-propeller" evidence="4">
    <location>
        <begin position="678"/>
        <end position="981"/>
    </location>
</feature>
<dbReference type="Proteomes" id="UP000007883">
    <property type="component" value="Chromosome"/>
</dbReference>
<dbReference type="InterPro" id="IPR008707">
    <property type="entry name" value="B-propeller_PilY1"/>
</dbReference>
<gene>
    <name evidence="5" type="primary">pilY1</name>
    <name evidence="5" type="ordered locus">RGE_44300</name>
</gene>
<keyword evidence="6" id="KW-1185">Reference proteome</keyword>
<proteinExistence type="predicted"/>
<keyword evidence="3" id="KW-0732">Signal</keyword>
<reference evidence="5 6" key="1">
    <citation type="journal article" date="2012" name="J. Bacteriol.">
        <title>Complete genome sequence of phototrophic betaproteobacterium Rubrivivax gelatinosus IL144.</title>
        <authorList>
            <person name="Nagashima S."/>
            <person name="Kamimura A."/>
            <person name="Shimizu T."/>
            <person name="Nakamura-isaki S."/>
            <person name="Aono E."/>
            <person name="Sakamoto K."/>
            <person name="Ichikawa N."/>
            <person name="Nakazawa H."/>
            <person name="Sekine M."/>
            <person name="Yamazaki S."/>
            <person name="Fujita N."/>
            <person name="Shimada K."/>
            <person name="Hanada S."/>
            <person name="Nagashima K.V.P."/>
        </authorList>
    </citation>
    <scope>NUCLEOTIDE SEQUENCE [LARGE SCALE GENOMIC DNA]</scope>
    <source>
        <strain evidence="6">NBRC 100245 / IL144</strain>
    </source>
</reference>
<dbReference type="AlphaFoldDB" id="I0HXM9"/>
<dbReference type="HOGENOM" id="CLU_001890_1_0_4"/>
<dbReference type="STRING" id="983917.RGE_44300"/>
<dbReference type="RefSeq" id="WP_014430614.1">
    <property type="nucleotide sequence ID" value="NC_017075.1"/>
</dbReference>